<evidence type="ECO:0000313" key="2">
    <source>
        <dbReference type="Proteomes" id="UP000003150"/>
    </source>
</evidence>
<organism evidence="1 2">
    <name type="scientific">Schaalia odontolytica F0309</name>
    <dbReference type="NCBI Taxonomy" id="649742"/>
    <lineage>
        <taxon>Bacteria</taxon>
        <taxon>Bacillati</taxon>
        <taxon>Actinomycetota</taxon>
        <taxon>Actinomycetes</taxon>
        <taxon>Actinomycetales</taxon>
        <taxon>Actinomycetaceae</taxon>
        <taxon>Schaalia</taxon>
    </lineage>
</organism>
<evidence type="ECO:0000313" key="1">
    <source>
        <dbReference type="EMBL" id="EFF79860.1"/>
    </source>
</evidence>
<gene>
    <name evidence="1" type="ORF">HMPREF0970_01210</name>
</gene>
<comment type="caution">
    <text evidence="1">The sequence shown here is derived from an EMBL/GenBank/DDBJ whole genome shotgun (WGS) entry which is preliminary data.</text>
</comment>
<dbReference type="EMBL" id="ACYT02000032">
    <property type="protein sequence ID" value="EFF79860.1"/>
    <property type="molecule type" value="Genomic_DNA"/>
</dbReference>
<accession>D4TZ32</accession>
<sequence length="58" mass="6312">MRLPDIAVPFAWARERDGPGAIGARHRRRSSCHCTLFPVAIGASVDRAYCGHTDAAFT</sequence>
<proteinExistence type="predicted"/>
<protein>
    <submittedName>
        <fullName evidence="1">Uncharacterized protein</fullName>
    </submittedName>
</protein>
<dbReference type="AlphaFoldDB" id="D4TZ32"/>
<dbReference type="Proteomes" id="UP000003150">
    <property type="component" value="Unassembled WGS sequence"/>
</dbReference>
<dbReference type="HOGENOM" id="CLU_2968966_0_0_11"/>
<name>D4TZ32_9ACTO</name>
<reference evidence="1 2" key="1">
    <citation type="submission" date="2009-10" db="EMBL/GenBank/DDBJ databases">
        <authorList>
            <person name="Weinstock G."/>
            <person name="Sodergren E."/>
            <person name="Clifton S."/>
            <person name="Fulton L."/>
            <person name="Fulton B."/>
            <person name="Courtney L."/>
            <person name="Fronick C."/>
            <person name="Harrison M."/>
            <person name="Strong C."/>
            <person name="Farmer C."/>
            <person name="Delahaunty K."/>
            <person name="Markovic C."/>
            <person name="Hall O."/>
            <person name="Minx P."/>
            <person name="Tomlinson C."/>
            <person name="Mitreva M."/>
            <person name="Nelson J."/>
            <person name="Hou S."/>
            <person name="Wollam A."/>
            <person name="Pepin K.H."/>
            <person name="Johnson M."/>
            <person name="Bhonagiri V."/>
            <person name="Nash W.E."/>
            <person name="Warren W."/>
            <person name="Chinwalla A."/>
            <person name="Mardis E.R."/>
            <person name="Wilson R.K."/>
        </authorList>
    </citation>
    <scope>NUCLEOTIDE SEQUENCE [LARGE SCALE GENOMIC DNA]</scope>
    <source>
        <strain evidence="1 2">F0309</strain>
    </source>
</reference>